<dbReference type="AlphaFoldDB" id="K8XE11"/>
<dbReference type="InterPro" id="IPR000515">
    <property type="entry name" value="MetI-like"/>
</dbReference>
<dbReference type="Gene3D" id="1.10.3720.10">
    <property type="entry name" value="MetI-like"/>
    <property type="match status" value="1"/>
</dbReference>
<evidence type="ECO:0000256" key="4">
    <source>
        <dbReference type="ARBA" id="ARBA00022692"/>
    </source>
</evidence>
<keyword evidence="2 7" id="KW-0813">Transport</keyword>
<dbReference type="Proteomes" id="UP000005951">
    <property type="component" value="Unassembled WGS sequence"/>
</dbReference>
<feature type="transmembrane region" description="Helical" evidence="7">
    <location>
        <begin position="62"/>
        <end position="87"/>
    </location>
</feature>
<evidence type="ECO:0000256" key="2">
    <source>
        <dbReference type="ARBA" id="ARBA00022448"/>
    </source>
</evidence>
<keyword evidence="5 7" id="KW-1133">Transmembrane helix</keyword>
<evidence type="ECO:0000256" key="1">
    <source>
        <dbReference type="ARBA" id="ARBA00004651"/>
    </source>
</evidence>
<dbReference type="InterPro" id="IPR035906">
    <property type="entry name" value="MetI-like_sf"/>
</dbReference>
<feature type="domain" description="ABC transmembrane type-1" evidence="8">
    <location>
        <begin position="63"/>
        <end position="248"/>
    </location>
</feature>
<dbReference type="PROSITE" id="PS50928">
    <property type="entry name" value="ABC_TM1"/>
    <property type="match status" value="1"/>
</dbReference>
<dbReference type="PANTHER" id="PTHR43386:SF25">
    <property type="entry name" value="PEPTIDE ABC TRANSPORTER PERMEASE PROTEIN"/>
    <property type="match status" value="1"/>
</dbReference>
<dbReference type="GO" id="GO:0005886">
    <property type="term" value="C:plasma membrane"/>
    <property type="evidence" value="ECO:0007669"/>
    <property type="project" value="UniProtKB-SubCell"/>
</dbReference>
<comment type="similarity">
    <text evidence="7">Belongs to the binding-protein-dependent transport system permease family.</text>
</comment>
<protein>
    <submittedName>
        <fullName evidence="9">ABC transporter permease</fullName>
    </submittedName>
</protein>
<dbReference type="PANTHER" id="PTHR43386">
    <property type="entry name" value="OLIGOPEPTIDE TRANSPORT SYSTEM PERMEASE PROTEIN APPC"/>
    <property type="match status" value="1"/>
</dbReference>
<gene>
    <name evidence="9" type="ORF">WSS_A29349</name>
</gene>
<dbReference type="SUPFAM" id="SSF161098">
    <property type="entry name" value="MetI-like"/>
    <property type="match status" value="1"/>
</dbReference>
<name>K8XE11_RHOOP</name>
<dbReference type="GO" id="GO:0055085">
    <property type="term" value="P:transmembrane transport"/>
    <property type="evidence" value="ECO:0007669"/>
    <property type="project" value="InterPro"/>
</dbReference>
<dbReference type="InterPro" id="IPR050366">
    <property type="entry name" value="BP-dependent_transpt_permease"/>
</dbReference>
<evidence type="ECO:0000256" key="7">
    <source>
        <dbReference type="RuleBase" id="RU363032"/>
    </source>
</evidence>
<proteinExistence type="inferred from homology"/>
<evidence type="ECO:0000256" key="5">
    <source>
        <dbReference type="ARBA" id="ARBA00022989"/>
    </source>
</evidence>
<organism evidence="9 10">
    <name type="scientific">Rhodococcus opacus M213</name>
    <dbReference type="NCBI Taxonomy" id="1129896"/>
    <lineage>
        <taxon>Bacteria</taxon>
        <taxon>Bacillati</taxon>
        <taxon>Actinomycetota</taxon>
        <taxon>Actinomycetes</taxon>
        <taxon>Mycobacteriales</taxon>
        <taxon>Nocardiaceae</taxon>
        <taxon>Rhodococcus</taxon>
    </lineage>
</organism>
<evidence type="ECO:0000259" key="8">
    <source>
        <dbReference type="PROSITE" id="PS50928"/>
    </source>
</evidence>
<dbReference type="CDD" id="cd06261">
    <property type="entry name" value="TM_PBP2"/>
    <property type="match status" value="1"/>
</dbReference>
<evidence type="ECO:0000256" key="3">
    <source>
        <dbReference type="ARBA" id="ARBA00022475"/>
    </source>
</evidence>
<comment type="subcellular location">
    <subcellularLocation>
        <location evidence="1 7">Cell membrane</location>
        <topology evidence="1 7">Multi-pass membrane protein</topology>
    </subcellularLocation>
</comment>
<feature type="transmembrane region" description="Helical" evidence="7">
    <location>
        <begin position="228"/>
        <end position="248"/>
    </location>
</feature>
<feature type="transmembrane region" description="Helical" evidence="7">
    <location>
        <begin position="188"/>
        <end position="208"/>
    </location>
</feature>
<keyword evidence="6 7" id="KW-0472">Membrane</keyword>
<comment type="caution">
    <text evidence="9">The sequence shown here is derived from an EMBL/GenBank/DDBJ whole genome shotgun (WGS) entry which is preliminary data.</text>
</comment>
<feature type="transmembrane region" description="Helical" evidence="7">
    <location>
        <begin position="108"/>
        <end position="134"/>
    </location>
</feature>
<dbReference type="Pfam" id="PF00528">
    <property type="entry name" value="BPD_transp_1"/>
    <property type="match status" value="1"/>
</dbReference>
<reference evidence="9 10" key="1">
    <citation type="journal article" date="2013" name="Genome Announc.">
        <title>Draft Genome Sequence of Rhodococcus opacus Strain M213 Shows a Diverse Catabolic Potential.</title>
        <authorList>
            <person name="Pathak A."/>
            <person name="Green S.J."/>
            <person name="Ogram A."/>
            <person name="Chauhan A."/>
        </authorList>
    </citation>
    <scope>NUCLEOTIDE SEQUENCE [LARGE SCALE GENOMIC DNA]</scope>
    <source>
        <strain evidence="9 10">M213</strain>
    </source>
</reference>
<evidence type="ECO:0000313" key="9">
    <source>
        <dbReference type="EMBL" id="EKT79076.1"/>
    </source>
</evidence>
<accession>K8XE11</accession>
<dbReference type="EMBL" id="AJYC02000090">
    <property type="protein sequence ID" value="EKT79076.1"/>
    <property type="molecule type" value="Genomic_DNA"/>
</dbReference>
<keyword evidence="4 7" id="KW-0812">Transmembrane</keyword>
<keyword evidence="3" id="KW-1003">Cell membrane</keyword>
<evidence type="ECO:0000256" key="6">
    <source>
        <dbReference type="ARBA" id="ARBA00023136"/>
    </source>
</evidence>
<sequence length="266" mass="27918">MIATILLIVSLGTAFLGPIFRPHDPNALVAAPMLGPSLEYPLGTDEIGRDIFSRVLSGGFDVVMISLLATVVAFTIGAALGMAAGYVQGRFDLAVTRSVDLLIALPPLLLAIVFISSFGSSLLVLVVVTSAFFVPRIIRIVRGVTVPVVANDYVKASRLRGLGTIAILWRDLVPNVAGILVVEFAARLGSVIMFIATLNFLGLGAQPPSSNWGLMVSETLFLLRTNPAAPLTATALIAALTVGVSLFADEFAARQSMNQLAGRSAT</sequence>
<evidence type="ECO:0000313" key="10">
    <source>
        <dbReference type="Proteomes" id="UP000005951"/>
    </source>
</evidence>